<keyword evidence="1" id="KW-0472">Membrane</keyword>
<dbReference type="EMBL" id="FOBB01000011">
    <property type="protein sequence ID" value="SEN53439.1"/>
    <property type="molecule type" value="Genomic_DNA"/>
</dbReference>
<evidence type="ECO:0000256" key="1">
    <source>
        <dbReference type="SAM" id="Phobius"/>
    </source>
</evidence>
<feature type="transmembrane region" description="Helical" evidence="1">
    <location>
        <begin position="92"/>
        <end position="113"/>
    </location>
</feature>
<dbReference type="RefSeq" id="WP_089920028.1">
    <property type="nucleotide sequence ID" value="NZ_FOBB01000011.1"/>
</dbReference>
<dbReference type="STRING" id="573321.SAMN04488505_11119"/>
<dbReference type="InterPro" id="IPR012373">
    <property type="entry name" value="Ferrdict_sens_TM"/>
</dbReference>
<gene>
    <name evidence="4" type="ORF">SAMN04488505_11119</name>
</gene>
<feature type="domain" description="Protein FecR C-terminal" evidence="3">
    <location>
        <begin position="342"/>
        <end position="409"/>
    </location>
</feature>
<dbReference type="GO" id="GO:0016989">
    <property type="term" value="F:sigma factor antagonist activity"/>
    <property type="evidence" value="ECO:0007669"/>
    <property type="project" value="TreeGrafter"/>
</dbReference>
<feature type="domain" description="FecR protein" evidence="2">
    <location>
        <begin position="214"/>
        <end position="297"/>
    </location>
</feature>
<dbReference type="InterPro" id="IPR032508">
    <property type="entry name" value="FecR_C"/>
</dbReference>
<organism evidence="4 5">
    <name type="scientific">Chitinophaga rupis</name>
    <dbReference type="NCBI Taxonomy" id="573321"/>
    <lineage>
        <taxon>Bacteria</taxon>
        <taxon>Pseudomonadati</taxon>
        <taxon>Bacteroidota</taxon>
        <taxon>Chitinophagia</taxon>
        <taxon>Chitinophagales</taxon>
        <taxon>Chitinophagaceae</taxon>
        <taxon>Chitinophaga</taxon>
    </lineage>
</organism>
<dbReference type="Pfam" id="PF16344">
    <property type="entry name" value="FecR_C"/>
    <property type="match status" value="1"/>
</dbReference>
<evidence type="ECO:0000259" key="3">
    <source>
        <dbReference type="Pfam" id="PF16344"/>
    </source>
</evidence>
<name>A0A1H8HBW1_9BACT</name>
<keyword evidence="5" id="KW-1185">Reference proteome</keyword>
<keyword evidence="1" id="KW-1133">Transmembrane helix</keyword>
<dbReference type="InterPro" id="IPR006860">
    <property type="entry name" value="FecR"/>
</dbReference>
<accession>A0A1H8HBW1</accession>
<proteinExistence type="predicted"/>
<dbReference type="OrthoDB" id="643697at2"/>
<dbReference type="PANTHER" id="PTHR30273">
    <property type="entry name" value="PERIPLASMIC SIGNAL SENSOR AND SIGMA FACTOR ACTIVATOR FECR-RELATED"/>
    <property type="match status" value="1"/>
</dbReference>
<evidence type="ECO:0000313" key="4">
    <source>
        <dbReference type="EMBL" id="SEN53439.1"/>
    </source>
</evidence>
<dbReference type="AlphaFoldDB" id="A0A1H8HBW1"/>
<dbReference type="Pfam" id="PF04773">
    <property type="entry name" value="FecR"/>
    <property type="match status" value="1"/>
</dbReference>
<sequence>MKFDQEYIYQLLLEKQLGEISKENDRYLQQVMKYDEHVRNCWLELENAKVATNEDILEDLRADLVWCKIETLLKPAPPFPNRVLRFIKKYRIAVAAVIIAALLAAGGLGFYLYDHYYSHSQPAALAAVNTNKAPAAAPVSNYTTPNIQLAGSNNIAPVTPGPMPGVAPATTATDSIYLTRQLPDSVNNNELVADAGAPARVEWNTLTVPPRTDYRLELADGTEVHLNASSTLRFPFIFLGKTREVYLDGEAYFIVAKNASQPFIVHTPSTSVKALGTAFNINSYNADMVVTSLVQGAAVTDVGDSLDVTLKPGYEAIYRTGERFKVKRFDESITLSWREGIYRFRNTRLADLQPVIQRWFGLKLAFEPQSIAGAEYSGCLEKNKPLSGFLDQLANVLRLDYRIYDNTIHFNTRK</sequence>
<dbReference type="Proteomes" id="UP000198984">
    <property type="component" value="Unassembled WGS sequence"/>
</dbReference>
<dbReference type="Gene3D" id="2.60.120.1440">
    <property type="match status" value="1"/>
</dbReference>
<evidence type="ECO:0000313" key="5">
    <source>
        <dbReference type="Proteomes" id="UP000198984"/>
    </source>
</evidence>
<evidence type="ECO:0000259" key="2">
    <source>
        <dbReference type="Pfam" id="PF04773"/>
    </source>
</evidence>
<dbReference type="Gene3D" id="3.55.50.30">
    <property type="match status" value="1"/>
</dbReference>
<protein>
    <submittedName>
        <fullName evidence="4">FecR family protein</fullName>
    </submittedName>
</protein>
<keyword evidence="1" id="KW-0812">Transmembrane</keyword>
<dbReference type="PANTHER" id="PTHR30273:SF2">
    <property type="entry name" value="PROTEIN FECR"/>
    <property type="match status" value="1"/>
</dbReference>
<reference evidence="4 5" key="1">
    <citation type="submission" date="2016-10" db="EMBL/GenBank/DDBJ databases">
        <authorList>
            <person name="de Groot N.N."/>
        </authorList>
    </citation>
    <scope>NUCLEOTIDE SEQUENCE [LARGE SCALE GENOMIC DNA]</scope>
    <source>
        <strain evidence="4 5">DSM 21039</strain>
    </source>
</reference>